<keyword evidence="1" id="KW-0812">Transmembrane</keyword>
<name>A0A1I7IHF7_9FIRM</name>
<evidence type="ECO:0000313" key="3">
    <source>
        <dbReference type="Proteomes" id="UP000198817"/>
    </source>
</evidence>
<sequence length="292" mass="32585">MKNEIEKNTDIDGYGNRIAVGSSALHRRRVAGLTALILLFALGLLNEPEDFLGPKHTSWVRYMEVYSSFLLLLVYIVPFFLFMRWFCKKYTVSGLELLLAGFCGAFIASPYAGALNDDFTRIMTRLLGHYYSDAWMGSFEVGIVEELLKLGTTALVLYVLGRKTLKSFLGIGMCVGMGFQIDEDISDITESGFRHVNEIIPIAVDRIQVALGSHWCYAAVTAAGLYFMVTAMGDRKRRRKGLGLIILIMSDHFVYDTPIGDVNLFNALLTAAVLVPLVLILRSSEMSPEERI</sequence>
<dbReference type="STRING" id="155865.SAMN05216515_1507"/>
<evidence type="ECO:0000313" key="2">
    <source>
        <dbReference type="EMBL" id="SFU72351.1"/>
    </source>
</evidence>
<keyword evidence="1" id="KW-0472">Membrane</keyword>
<protein>
    <submittedName>
        <fullName evidence="2">Membrane proteinase PrsW, cleaves anti-sigma factor RsiW, M82 family</fullName>
    </submittedName>
</protein>
<dbReference type="InterPro" id="IPR026898">
    <property type="entry name" value="PrsW"/>
</dbReference>
<dbReference type="Pfam" id="PF13367">
    <property type="entry name" value="PrsW-protease"/>
    <property type="match status" value="1"/>
</dbReference>
<dbReference type="OrthoDB" id="9785431at2"/>
<feature type="transmembrane region" description="Helical" evidence="1">
    <location>
        <begin position="65"/>
        <end position="83"/>
    </location>
</feature>
<dbReference type="Proteomes" id="UP000198817">
    <property type="component" value="Unassembled WGS sequence"/>
</dbReference>
<feature type="transmembrane region" description="Helical" evidence="1">
    <location>
        <begin position="95"/>
        <end position="114"/>
    </location>
</feature>
<accession>A0A1I7IHF7</accession>
<dbReference type="GO" id="GO:0008233">
    <property type="term" value="F:peptidase activity"/>
    <property type="evidence" value="ECO:0007669"/>
    <property type="project" value="InterPro"/>
</dbReference>
<dbReference type="EMBL" id="FPBT01000047">
    <property type="protein sequence ID" value="SFU72351.1"/>
    <property type="molecule type" value="Genomic_DNA"/>
</dbReference>
<keyword evidence="3" id="KW-1185">Reference proteome</keyword>
<proteinExistence type="predicted"/>
<feature type="transmembrane region" description="Helical" evidence="1">
    <location>
        <begin position="264"/>
        <end position="281"/>
    </location>
</feature>
<gene>
    <name evidence="2" type="ORF">SAMN05216508_1478</name>
</gene>
<dbReference type="RefSeq" id="WP_090472261.1">
    <property type="nucleotide sequence ID" value="NZ_FOWF01000050.1"/>
</dbReference>
<evidence type="ECO:0000256" key="1">
    <source>
        <dbReference type="SAM" id="Phobius"/>
    </source>
</evidence>
<reference evidence="2 3" key="1">
    <citation type="submission" date="2016-10" db="EMBL/GenBank/DDBJ databases">
        <authorList>
            <person name="de Groot N.N."/>
        </authorList>
    </citation>
    <scope>NUCLEOTIDE SEQUENCE [LARGE SCALE GENOMIC DNA]</scope>
    <source>
        <strain evidence="2 3">KHGC13</strain>
    </source>
</reference>
<dbReference type="AlphaFoldDB" id="A0A1I7IHF7"/>
<organism evidence="2 3">
    <name type="scientific">Eubacterium pyruvativorans</name>
    <dbReference type="NCBI Taxonomy" id="155865"/>
    <lineage>
        <taxon>Bacteria</taxon>
        <taxon>Bacillati</taxon>
        <taxon>Bacillota</taxon>
        <taxon>Clostridia</taxon>
        <taxon>Eubacteriales</taxon>
        <taxon>Eubacteriaceae</taxon>
        <taxon>Eubacterium</taxon>
    </lineage>
</organism>
<keyword evidence="1" id="KW-1133">Transmembrane helix</keyword>